<dbReference type="PANTHER" id="PTHR10174:SF234">
    <property type="entry name" value="SD01558P"/>
    <property type="match status" value="1"/>
</dbReference>
<dbReference type="PANTHER" id="PTHR10174">
    <property type="entry name" value="ALPHA-TOCOPHEROL TRANSFER PROTEIN-RELATED"/>
    <property type="match status" value="1"/>
</dbReference>
<protein>
    <recommendedName>
        <fullName evidence="1">CRAL-TRIO domain-containing protein</fullName>
    </recommendedName>
</protein>
<gene>
    <name evidence="2" type="ORF">HHI36_003878</name>
</gene>
<dbReference type="SMART" id="SM00516">
    <property type="entry name" value="SEC14"/>
    <property type="match status" value="1"/>
</dbReference>
<dbReference type="Pfam" id="PF00650">
    <property type="entry name" value="CRAL_TRIO"/>
    <property type="match status" value="2"/>
</dbReference>
<dbReference type="InterPro" id="IPR001251">
    <property type="entry name" value="CRAL-TRIO_dom"/>
</dbReference>
<dbReference type="PROSITE" id="PS50191">
    <property type="entry name" value="CRAL_TRIO"/>
    <property type="match status" value="1"/>
</dbReference>
<dbReference type="Gene3D" id="1.20.5.1200">
    <property type="entry name" value="Alpha-tocopherol transfer"/>
    <property type="match status" value="1"/>
</dbReference>
<evidence type="ECO:0000313" key="3">
    <source>
        <dbReference type="Proteomes" id="UP001516400"/>
    </source>
</evidence>
<dbReference type="SMART" id="SM01100">
    <property type="entry name" value="CRAL_TRIO_N"/>
    <property type="match status" value="1"/>
</dbReference>
<sequence length="429" mass="50150">MPSGSDNDVKSELDLGEPPQHVLNWAKENIKENPDTRDQIISDLRDMIFERGECTPHRTDDEYLLRFLRCRNFSLEGAHRLLCNYYKFKENNPDYFEGLTLENLEIIGHDEIITVPPYREQTGRRILLYRMGEWDPEKVTVEEIFQATLVVLELAILEPRAQILGGICIFDLGGLTVNQAWYMTPSLANKMIQIMVVNLNSTSLDLEYRQAKKNYRCLLRETKYEYMENRLNTAHNKNKTVWSIVNEELGNWDPENVTITELFQASIVIAEVGTLEPINQILGGICIWDLEGLSLSQAWHMTPSIAYNMMQLLTTSFPMRVHAFHIVNQNWAFDIGYNIFKPMIVDDRIRQRLHIHGNNYESLHKHIDPKYLPKRYGGELEDYNSFYDWYVTVRKEVKVLRELKSLGYSDDVEEAKLDEETRKAICEPF</sequence>
<accession>A0ABD2NPK4</accession>
<keyword evidence="3" id="KW-1185">Reference proteome</keyword>
<organism evidence="2 3">
    <name type="scientific">Cryptolaemus montrouzieri</name>
    <dbReference type="NCBI Taxonomy" id="559131"/>
    <lineage>
        <taxon>Eukaryota</taxon>
        <taxon>Metazoa</taxon>
        <taxon>Ecdysozoa</taxon>
        <taxon>Arthropoda</taxon>
        <taxon>Hexapoda</taxon>
        <taxon>Insecta</taxon>
        <taxon>Pterygota</taxon>
        <taxon>Neoptera</taxon>
        <taxon>Endopterygota</taxon>
        <taxon>Coleoptera</taxon>
        <taxon>Polyphaga</taxon>
        <taxon>Cucujiformia</taxon>
        <taxon>Coccinelloidea</taxon>
        <taxon>Coccinellidae</taxon>
        <taxon>Scymninae</taxon>
        <taxon>Scymnini</taxon>
        <taxon>Cryptolaemus</taxon>
    </lineage>
</organism>
<dbReference type="Gene3D" id="1.10.8.20">
    <property type="entry name" value="N-terminal domain of phosphatidylinositol transfer protein sec14p"/>
    <property type="match status" value="1"/>
</dbReference>
<proteinExistence type="predicted"/>
<dbReference type="PRINTS" id="PR00180">
    <property type="entry name" value="CRETINALDHBP"/>
</dbReference>
<dbReference type="Gene3D" id="3.40.525.10">
    <property type="entry name" value="CRAL-TRIO lipid binding domain"/>
    <property type="match status" value="2"/>
</dbReference>
<dbReference type="Proteomes" id="UP001516400">
    <property type="component" value="Unassembled WGS sequence"/>
</dbReference>
<reference evidence="2 3" key="1">
    <citation type="journal article" date="2021" name="BMC Biol.">
        <title>Horizontally acquired antibacterial genes associated with adaptive radiation of ladybird beetles.</title>
        <authorList>
            <person name="Li H.S."/>
            <person name="Tang X.F."/>
            <person name="Huang Y.H."/>
            <person name="Xu Z.Y."/>
            <person name="Chen M.L."/>
            <person name="Du X.Y."/>
            <person name="Qiu B.Y."/>
            <person name="Chen P.T."/>
            <person name="Zhang W."/>
            <person name="Slipinski A."/>
            <person name="Escalona H.E."/>
            <person name="Waterhouse R.M."/>
            <person name="Zwick A."/>
            <person name="Pang H."/>
        </authorList>
    </citation>
    <scope>NUCLEOTIDE SEQUENCE [LARGE SCALE GENOMIC DNA]</scope>
    <source>
        <strain evidence="2">SYSU2018</strain>
    </source>
</reference>
<dbReference type="SUPFAM" id="SSF46938">
    <property type="entry name" value="CRAL/TRIO N-terminal domain"/>
    <property type="match status" value="1"/>
</dbReference>
<evidence type="ECO:0000259" key="1">
    <source>
        <dbReference type="PROSITE" id="PS50191"/>
    </source>
</evidence>
<dbReference type="InterPro" id="IPR011074">
    <property type="entry name" value="CRAL/TRIO_N_dom"/>
</dbReference>
<dbReference type="InterPro" id="IPR036865">
    <property type="entry name" value="CRAL-TRIO_dom_sf"/>
</dbReference>
<dbReference type="InterPro" id="IPR036273">
    <property type="entry name" value="CRAL/TRIO_N_dom_sf"/>
</dbReference>
<dbReference type="EMBL" id="JABFTP020000144">
    <property type="protein sequence ID" value="KAL3280642.1"/>
    <property type="molecule type" value="Genomic_DNA"/>
</dbReference>
<name>A0ABD2NPK4_9CUCU</name>
<evidence type="ECO:0000313" key="2">
    <source>
        <dbReference type="EMBL" id="KAL3280642.1"/>
    </source>
</evidence>
<feature type="domain" description="CRAL-TRIO" evidence="1">
    <location>
        <begin position="102"/>
        <end position="384"/>
    </location>
</feature>
<comment type="caution">
    <text evidence="2">The sequence shown here is derived from an EMBL/GenBank/DDBJ whole genome shotgun (WGS) entry which is preliminary data.</text>
</comment>
<dbReference type="CDD" id="cd00170">
    <property type="entry name" value="SEC14"/>
    <property type="match status" value="1"/>
</dbReference>
<dbReference type="SUPFAM" id="SSF52087">
    <property type="entry name" value="CRAL/TRIO domain"/>
    <property type="match status" value="2"/>
</dbReference>
<dbReference type="AlphaFoldDB" id="A0ABD2NPK4"/>